<dbReference type="InterPro" id="IPR006149">
    <property type="entry name" value="EB_dom"/>
</dbReference>
<feature type="transmembrane region" description="Helical" evidence="1">
    <location>
        <begin position="300"/>
        <end position="320"/>
    </location>
</feature>
<dbReference type="Proteomes" id="UP000695000">
    <property type="component" value="Unplaced"/>
</dbReference>
<evidence type="ECO:0000256" key="1">
    <source>
        <dbReference type="SAM" id="Phobius"/>
    </source>
</evidence>
<dbReference type="PANTHER" id="PTHR39069:SF8">
    <property type="entry name" value="FI17111P1"/>
    <property type="match status" value="1"/>
</dbReference>
<evidence type="ECO:0000313" key="3">
    <source>
        <dbReference type="Proteomes" id="UP000695000"/>
    </source>
</evidence>
<feature type="domain" description="EB" evidence="2">
    <location>
        <begin position="128"/>
        <end position="179"/>
    </location>
</feature>
<evidence type="ECO:0000259" key="2">
    <source>
        <dbReference type="Pfam" id="PF01683"/>
    </source>
</evidence>
<reference evidence="4" key="1">
    <citation type="submission" date="2025-08" db="UniProtKB">
        <authorList>
            <consortium name="RefSeq"/>
        </authorList>
    </citation>
    <scope>IDENTIFICATION</scope>
    <source>
        <tissue evidence="4">Whole Larva</tissue>
    </source>
</reference>
<dbReference type="RefSeq" id="XP_017774939.1">
    <property type="nucleotide sequence ID" value="XM_017919450.1"/>
</dbReference>
<evidence type="ECO:0000313" key="4">
    <source>
        <dbReference type="RefSeq" id="XP_017774939.1"/>
    </source>
</evidence>
<keyword evidence="4" id="KW-0640">Prion</keyword>
<dbReference type="GeneID" id="108561464"/>
<sequence length="325" mass="36755">MFLPFMWIIIIYDRSLGVTASSLSHGKMKSLIFLWFFLIATSKLQTLYVSNESCQYDKHCKDGSFCFGKDLNKSGLCKCILNFFIINPSNYKCVQAATKLGVPDSCEDQSQCTQKFRNSECNGRMCLCVTDFHESRNRCIKTKRFGDPCTDNEECDANTACTSGTCQCVDGYHDANNRCIINKYLGEFCGDLEECVENTMCDGVKCVCKIGFSESNNKCYESKYLGESCDSLSMCLDNTVCNNNICICNNGFHELEKKCIVSKYVGQSCVQQGECVETEVDCQNNICTKRKKSNAQTNKIHFVIIAVTIFIFLISIRNNLYQMIR</sequence>
<proteinExistence type="predicted"/>
<keyword evidence="1" id="KW-0812">Transmembrane</keyword>
<dbReference type="PANTHER" id="PTHR39069">
    <property type="entry name" value="ECDYSONE-INDUCIBLE GENE E1, ISOFORM A"/>
    <property type="match status" value="1"/>
</dbReference>
<organism evidence="3 4">
    <name type="scientific">Nicrophorus vespilloides</name>
    <name type="common">Boreal carrion beetle</name>
    <dbReference type="NCBI Taxonomy" id="110193"/>
    <lineage>
        <taxon>Eukaryota</taxon>
        <taxon>Metazoa</taxon>
        <taxon>Ecdysozoa</taxon>
        <taxon>Arthropoda</taxon>
        <taxon>Hexapoda</taxon>
        <taxon>Insecta</taxon>
        <taxon>Pterygota</taxon>
        <taxon>Neoptera</taxon>
        <taxon>Endopterygota</taxon>
        <taxon>Coleoptera</taxon>
        <taxon>Polyphaga</taxon>
        <taxon>Staphyliniformia</taxon>
        <taxon>Silphidae</taxon>
        <taxon>Nicrophorinae</taxon>
        <taxon>Nicrophorus</taxon>
    </lineage>
</organism>
<keyword evidence="1" id="KW-0472">Membrane</keyword>
<name>A0ABM1MK39_NICVS</name>
<feature type="domain" description="EB" evidence="2">
    <location>
        <begin position="211"/>
        <end position="259"/>
    </location>
</feature>
<keyword evidence="3" id="KW-1185">Reference proteome</keyword>
<keyword evidence="4" id="KW-0034">Amyloid</keyword>
<gene>
    <name evidence="4" type="primary">LOC108561464</name>
</gene>
<accession>A0ABM1MK39</accession>
<dbReference type="Pfam" id="PF01683">
    <property type="entry name" value="EB"/>
    <property type="match status" value="2"/>
</dbReference>
<protein>
    <submittedName>
        <fullName evidence="4">Prion-like-(Q/N-rich) domain-bearing protein 25 isoform X1</fullName>
    </submittedName>
</protein>
<keyword evidence="1" id="KW-1133">Transmembrane helix</keyword>